<keyword evidence="1" id="KW-0479">Metal-binding</keyword>
<dbReference type="PROSITE" id="PS50157">
    <property type="entry name" value="ZINC_FINGER_C2H2_2"/>
    <property type="match status" value="1"/>
</dbReference>
<evidence type="ECO:0000259" key="2">
    <source>
        <dbReference type="PROSITE" id="PS50157"/>
    </source>
</evidence>
<dbReference type="STRING" id="318479.A0A0N4UJW3"/>
<dbReference type="Proteomes" id="UP000038040">
    <property type="component" value="Unplaced"/>
</dbReference>
<dbReference type="Gene3D" id="3.30.160.60">
    <property type="entry name" value="Classic Zinc Finger"/>
    <property type="match status" value="1"/>
</dbReference>
<proteinExistence type="predicted"/>
<dbReference type="WBParaSite" id="DME_0000797401-mRNA-1">
    <property type="protein sequence ID" value="DME_0000797401-mRNA-1"/>
    <property type="gene ID" value="DME_0000797401"/>
</dbReference>
<feature type="domain" description="C2H2-type" evidence="2">
    <location>
        <begin position="127"/>
        <end position="155"/>
    </location>
</feature>
<dbReference type="InterPro" id="IPR013087">
    <property type="entry name" value="Znf_C2H2_type"/>
</dbReference>
<dbReference type="OrthoDB" id="8114442at2759"/>
<evidence type="ECO:0000313" key="6">
    <source>
        <dbReference type="WBParaSite" id="DME_0000797401-mRNA-1"/>
    </source>
</evidence>
<organism evidence="4 6">
    <name type="scientific">Dracunculus medinensis</name>
    <name type="common">Guinea worm</name>
    <dbReference type="NCBI Taxonomy" id="318479"/>
    <lineage>
        <taxon>Eukaryota</taxon>
        <taxon>Metazoa</taxon>
        <taxon>Ecdysozoa</taxon>
        <taxon>Nematoda</taxon>
        <taxon>Chromadorea</taxon>
        <taxon>Rhabditida</taxon>
        <taxon>Spirurina</taxon>
        <taxon>Dracunculoidea</taxon>
        <taxon>Dracunculidae</taxon>
        <taxon>Dracunculus</taxon>
    </lineage>
</organism>
<gene>
    <name evidence="3" type="ORF">DME_LOCUS2099</name>
</gene>
<dbReference type="SUPFAM" id="SSF57667">
    <property type="entry name" value="beta-beta-alpha zinc fingers"/>
    <property type="match status" value="1"/>
</dbReference>
<dbReference type="EMBL" id="UYYG01000046">
    <property type="protein sequence ID" value="VDN52126.1"/>
    <property type="molecule type" value="Genomic_DNA"/>
</dbReference>
<dbReference type="InterPro" id="IPR036236">
    <property type="entry name" value="Znf_C2H2_sf"/>
</dbReference>
<keyword evidence="1" id="KW-0862">Zinc</keyword>
<dbReference type="AlphaFoldDB" id="A0A0N4UJW3"/>
<dbReference type="PROSITE" id="PS00028">
    <property type="entry name" value="ZINC_FINGER_C2H2_1"/>
    <property type="match status" value="2"/>
</dbReference>
<protein>
    <submittedName>
        <fullName evidence="6">C2H2-type domain-containing protein</fullName>
    </submittedName>
</protein>
<sequence length="227" mass="26438">MIARNMDEFLNGGEIVDDPFLPIVDGKLCVCCEKGNAEWMEGTTYDFDDYLMNFSISHRNDWIDLISSNNGNNDGIEVDAQDFFCKTFILRPENLKFEIYLNDKDSLLPIDLDGPRKRYQRFRAKRFICDHCDRSFTLKQNIQYHIVNYHLKNQNIRLKRGRRYVCRVCQKMFKSGDLARKHHERKHVQLPAISIHRCSTWSDTLHAASSSPDAHDASNPVVHAISI</sequence>
<evidence type="ECO:0000313" key="3">
    <source>
        <dbReference type="EMBL" id="VDN52126.1"/>
    </source>
</evidence>
<evidence type="ECO:0000313" key="5">
    <source>
        <dbReference type="Proteomes" id="UP000274756"/>
    </source>
</evidence>
<keyword evidence="1" id="KW-0863">Zinc-finger</keyword>
<dbReference type="SMART" id="SM00355">
    <property type="entry name" value="ZnF_C2H2"/>
    <property type="match status" value="2"/>
</dbReference>
<reference evidence="3 5" key="2">
    <citation type="submission" date="2018-11" db="EMBL/GenBank/DDBJ databases">
        <authorList>
            <consortium name="Pathogen Informatics"/>
        </authorList>
    </citation>
    <scope>NUCLEOTIDE SEQUENCE [LARGE SCALE GENOMIC DNA]</scope>
</reference>
<accession>A0A0N4UJW3</accession>
<name>A0A0N4UJW3_DRAME</name>
<dbReference type="Proteomes" id="UP000274756">
    <property type="component" value="Unassembled WGS sequence"/>
</dbReference>
<evidence type="ECO:0000313" key="4">
    <source>
        <dbReference type="Proteomes" id="UP000038040"/>
    </source>
</evidence>
<reference evidence="6" key="1">
    <citation type="submission" date="2017-02" db="UniProtKB">
        <authorList>
            <consortium name="WormBaseParasite"/>
        </authorList>
    </citation>
    <scope>IDENTIFICATION</scope>
</reference>
<keyword evidence="5" id="KW-1185">Reference proteome</keyword>
<dbReference type="GO" id="GO:0008270">
    <property type="term" value="F:zinc ion binding"/>
    <property type="evidence" value="ECO:0007669"/>
    <property type="project" value="UniProtKB-KW"/>
</dbReference>
<evidence type="ECO:0000256" key="1">
    <source>
        <dbReference type="PROSITE-ProRule" id="PRU00042"/>
    </source>
</evidence>